<dbReference type="InterPro" id="IPR002528">
    <property type="entry name" value="MATE_fam"/>
</dbReference>
<evidence type="ECO:0000313" key="11">
    <source>
        <dbReference type="EMBL" id="AVI50688.1"/>
    </source>
</evidence>
<evidence type="ECO:0000256" key="3">
    <source>
        <dbReference type="ARBA" id="ARBA00022106"/>
    </source>
</evidence>
<dbReference type="GO" id="GO:0015297">
    <property type="term" value="F:antiporter activity"/>
    <property type="evidence" value="ECO:0007669"/>
    <property type="project" value="InterPro"/>
</dbReference>
<dbReference type="NCBIfam" id="TIGR00797">
    <property type="entry name" value="matE"/>
    <property type="match status" value="1"/>
</dbReference>
<dbReference type="InterPro" id="IPR051327">
    <property type="entry name" value="MATE_MepA_subfamily"/>
</dbReference>
<dbReference type="Pfam" id="PF01554">
    <property type="entry name" value="MatE"/>
    <property type="match status" value="2"/>
</dbReference>
<dbReference type="OrthoDB" id="9811110at2"/>
<accession>A0A2S0HVP2</accession>
<comment type="similarity">
    <text evidence="2">Belongs to the multi antimicrobial extrusion (MATE) (TC 2.A.66.1) family. MepA subfamily.</text>
</comment>
<dbReference type="InterPro" id="IPR048279">
    <property type="entry name" value="MdtK-like"/>
</dbReference>
<dbReference type="PANTHER" id="PTHR43823">
    <property type="entry name" value="SPORULATION PROTEIN YKVU"/>
    <property type="match status" value="1"/>
</dbReference>
<feature type="transmembrane region" description="Helical" evidence="10">
    <location>
        <begin position="326"/>
        <end position="347"/>
    </location>
</feature>
<feature type="transmembrane region" description="Helical" evidence="10">
    <location>
        <begin position="137"/>
        <end position="155"/>
    </location>
</feature>
<evidence type="ECO:0000256" key="2">
    <source>
        <dbReference type="ARBA" id="ARBA00008417"/>
    </source>
</evidence>
<reference evidence="11 12" key="1">
    <citation type="submission" date="2018-02" db="EMBL/GenBank/DDBJ databases">
        <title>Genomic analysis of the strain RR4-38 isolated from a seawater recirculating aquaculture system.</title>
        <authorList>
            <person name="Kim Y.-S."/>
            <person name="Jang Y.H."/>
            <person name="Kim K.-H."/>
        </authorList>
    </citation>
    <scope>NUCLEOTIDE SEQUENCE [LARGE SCALE GENOMIC DNA]</scope>
    <source>
        <strain evidence="11 12">RR4-38</strain>
    </source>
</reference>
<dbReference type="KEGG" id="aue:C5O00_05680"/>
<protein>
    <recommendedName>
        <fullName evidence="3">Multidrug export protein MepA</fullName>
    </recommendedName>
</protein>
<evidence type="ECO:0000256" key="4">
    <source>
        <dbReference type="ARBA" id="ARBA00022448"/>
    </source>
</evidence>
<dbReference type="GO" id="GO:0042910">
    <property type="term" value="F:xenobiotic transmembrane transporter activity"/>
    <property type="evidence" value="ECO:0007669"/>
    <property type="project" value="InterPro"/>
</dbReference>
<feature type="transmembrane region" description="Helical" evidence="10">
    <location>
        <begin position="371"/>
        <end position="392"/>
    </location>
</feature>
<dbReference type="CDD" id="cd13143">
    <property type="entry name" value="MATE_MepA_like"/>
    <property type="match status" value="1"/>
</dbReference>
<dbReference type="Proteomes" id="UP000238442">
    <property type="component" value="Chromosome"/>
</dbReference>
<feature type="transmembrane region" description="Helical" evidence="10">
    <location>
        <begin position="239"/>
        <end position="261"/>
    </location>
</feature>
<gene>
    <name evidence="11" type="ORF">C5O00_05680</name>
</gene>
<evidence type="ECO:0000313" key="12">
    <source>
        <dbReference type="Proteomes" id="UP000238442"/>
    </source>
</evidence>
<evidence type="ECO:0000256" key="10">
    <source>
        <dbReference type="SAM" id="Phobius"/>
    </source>
</evidence>
<name>A0A2S0HVP2_9FLAO</name>
<evidence type="ECO:0000256" key="1">
    <source>
        <dbReference type="ARBA" id="ARBA00004651"/>
    </source>
</evidence>
<keyword evidence="8 10" id="KW-0472">Membrane</keyword>
<proteinExistence type="inferred from homology"/>
<dbReference type="GO" id="GO:0046677">
    <property type="term" value="P:response to antibiotic"/>
    <property type="evidence" value="ECO:0007669"/>
    <property type="project" value="UniProtKB-KW"/>
</dbReference>
<dbReference type="InterPro" id="IPR045070">
    <property type="entry name" value="MATE_MepA-like"/>
</dbReference>
<feature type="transmembrane region" description="Helical" evidence="10">
    <location>
        <begin position="167"/>
        <end position="187"/>
    </location>
</feature>
<feature type="transmembrane region" description="Helical" evidence="10">
    <location>
        <begin position="21"/>
        <end position="44"/>
    </location>
</feature>
<keyword evidence="5" id="KW-1003">Cell membrane</keyword>
<dbReference type="RefSeq" id="WP_105215711.1">
    <property type="nucleotide sequence ID" value="NZ_CP027062.1"/>
</dbReference>
<feature type="transmembrane region" description="Helical" evidence="10">
    <location>
        <begin position="199"/>
        <end position="218"/>
    </location>
</feature>
<feature type="transmembrane region" description="Helical" evidence="10">
    <location>
        <begin position="399"/>
        <end position="420"/>
    </location>
</feature>
<organism evidence="11 12">
    <name type="scientific">Pukyongia salina</name>
    <dbReference type="NCBI Taxonomy" id="2094025"/>
    <lineage>
        <taxon>Bacteria</taxon>
        <taxon>Pseudomonadati</taxon>
        <taxon>Bacteroidota</taxon>
        <taxon>Flavobacteriia</taxon>
        <taxon>Flavobacteriales</taxon>
        <taxon>Flavobacteriaceae</taxon>
        <taxon>Pukyongia</taxon>
    </lineage>
</organism>
<feature type="transmembrane region" description="Helical" evidence="10">
    <location>
        <begin position="273"/>
        <end position="305"/>
    </location>
</feature>
<dbReference type="PANTHER" id="PTHR43823:SF3">
    <property type="entry name" value="MULTIDRUG EXPORT PROTEIN MEPA"/>
    <property type="match status" value="1"/>
</dbReference>
<feature type="transmembrane region" description="Helical" evidence="10">
    <location>
        <begin position="95"/>
        <end position="117"/>
    </location>
</feature>
<keyword evidence="6 10" id="KW-0812">Transmembrane</keyword>
<keyword evidence="12" id="KW-1185">Reference proteome</keyword>
<evidence type="ECO:0000256" key="5">
    <source>
        <dbReference type="ARBA" id="ARBA00022475"/>
    </source>
</evidence>
<keyword evidence="9" id="KW-0046">Antibiotic resistance</keyword>
<dbReference type="PIRSF" id="PIRSF006603">
    <property type="entry name" value="DinF"/>
    <property type="match status" value="1"/>
</dbReference>
<feature type="transmembrane region" description="Helical" evidence="10">
    <location>
        <begin position="426"/>
        <end position="448"/>
    </location>
</feature>
<keyword evidence="4" id="KW-0813">Transport</keyword>
<dbReference type="AlphaFoldDB" id="A0A2S0HVP2"/>
<keyword evidence="7 10" id="KW-1133">Transmembrane helix</keyword>
<evidence type="ECO:0000256" key="9">
    <source>
        <dbReference type="ARBA" id="ARBA00023251"/>
    </source>
</evidence>
<evidence type="ECO:0000256" key="6">
    <source>
        <dbReference type="ARBA" id="ARBA00022692"/>
    </source>
</evidence>
<sequence length="474" mass="51814">MSRNRSAELGTKPISKLLIQQAVPASIGILVMSLNMIVDTIFVGRWIGPLAISAITVVIPVTFFIGAIGLAVGIGGSSVLSRALGAGNHEKALRVFGNQTTITFITSAVLAILGLVFQYQLINFFGADDSFRELALTYYRIVLYGIVMLAMCMMGNNVIRAEGKPKFAMYAMMLPAIGNIFMDWIFIKVFNMGMAGAAWATFVSYAVCFAFILWFFIAKSELRLKWQSFILKRKIVNEINALSFVTLARQGTIAVLTILLNNVLIRYGDSLDIAVYGIISRMLMFALFPVIGVNQGFLPIAGYNYGAKKFGRVRESINTSIKYSGFFALLIFAIIMLFPTQIVSIFISNSSSLDASTLANNEEILKRTPSALRWVFAVTPVIVIQLIGASYFQAIGKAIPALLLSLTKQGFFLIPLLLILPPFMGVLGVWVSFPIADTLATILTGYYLNRAVKKDLNPNISAEAVAVANPGDHD</sequence>
<feature type="transmembrane region" description="Helical" evidence="10">
    <location>
        <begin position="50"/>
        <end position="74"/>
    </location>
</feature>
<dbReference type="GO" id="GO:0005886">
    <property type="term" value="C:plasma membrane"/>
    <property type="evidence" value="ECO:0007669"/>
    <property type="project" value="UniProtKB-SubCell"/>
</dbReference>
<comment type="subcellular location">
    <subcellularLocation>
        <location evidence="1">Cell membrane</location>
        <topology evidence="1">Multi-pass membrane protein</topology>
    </subcellularLocation>
</comment>
<dbReference type="EMBL" id="CP027062">
    <property type="protein sequence ID" value="AVI50688.1"/>
    <property type="molecule type" value="Genomic_DNA"/>
</dbReference>
<evidence type="ECO:0000256" key="8">
    <source>
        <dbReference type="ARBA" id="ARBA00023136"/>
    </source>
</evidence>
<evidence type="ECO:0000256" key="7">
    <source>
        <dbReference type="ARBA" id="ARBA00022989"/>
    </source>
</evidence>